<protein>
    <submittedName>
        <fullName evidence="7">Tyrosine-type recombinase/integrase</fullName>
    </submittedName>
</protein>
<keyword evidence="3" id="KW-0233">DNA recombination</keyword>
<dbReference type="Pfam" id="PF02899">
    <property type="entry name" value="Phage_int_SAM_1"/>
    <property type="match status" value="1"/>
</dbReference>
<dbReference type="Pfam" id="PF00589">
    <property type="entry name" value="Phage_integrase"/>
    <property type="match status" value="1"/>
</dbReference>
<keyword evidence="2 4" id="KW-0238">DNA-binding</keyword>
<dbReference type="InterPro" id="IPR010998">
    <property type="entry name" value="Integrase_recombinase_N"/>
</dbReference>
<dbReference type="AlphaFoldDB" id="A0AAW5EB07"/>
<dbReference type="InterPro" id="IPR004107">
    <property type="entry name" value="Integrase_SAM-like_N"/>
</dbReference>
<dbReference type="CDD" id="cd00397">
    <property type="entry name" value="DNA_BRE_C"/>
    <property type="match status" value="1"/>
</dbReference>
<dbReference type="InterPro" id="IPR044068">
    <property type="entry name" value="CB"/>
</dbReference>
<dbReference type="InterPro" id="IPR013762">
    <property type="entry name" value="Integrase-like_cat_sf"/>
</dbReference>
<dbReference type="RefSeq" id="WP_240257137.1">
    <property type="nucleotide sequence ID" value="NZ_JAKTTI010000036.1"/>
</dbReference>
<organism evidence="7 8">
    <name type="scientific">Fredinandcohnia quinoae</name>
    <dbReference type="NCBI Taxonomy" id="2918902"/>
    <lineage>
        <taxon>Bacteria</taxon>
        <taxon>Bacillati</taxon>
        <taxon>Bacillota</taxon>
        <taxon>Bacilli</taxon>
        <taxon>Bacillales</taxon>
        <taxon>Bacillaceae</taxon>
        <taxon>Fredinandcohnia</taxon>
    </lineage>
</organism>
<dbReference type="PANTHER" id="PTHR30349:SF81">
    <property type="entry name" value="TYROSINE RECOMBINASE XERC"/>
    <property type="match status" value="1"/>
</dbReference>
<gene>
    <name evidence="7" type="ORF">MJG50_17925</name>
</gene>
<evidence type="ECO:0000256" key="4">
    <source>
        <dbReference type="PROSITE-ProRule" id="PRU01248"/>
    </source>
</evidence>
<name>A0AAW5EB07_9BACI</name>
<dbReference type="InterPro" id="IPR050090">
    <property type="entry name" value="Tyrosine_recombinase_XerCD"/>
</dbReference>
<dbReference type="Proteomes" id="UP001431131">
    <property type="component" value="Unassembled WGS sequence"/>
</dbReference>
<evidence type="ECO:0000256" key="1">
    <source>
        <dbReference type="ARBA" id="ARBA00022908"/>
    </source>
</evidence>
<feature type="domain" description="Core-binding (CB)" evidence="6">
    <location>
        <begin position="1"/>
        <end position="91"/>
    </location>
</feature>
<dbReference type="SUPFAM" id="SSF56349">
    <property type="entry name" value="DNA breaking-rejoining enzymes"/>
    <property type="match status" value="1"/>
</dbReference>
<evidence type="ECO:0000256" key="2">
    <source>
        <dbReference type="ARBA" id="ARBA00023125"/>
    </source>
</evidence>
<feature type="domain" description="Tyr recombinase" evidence="5">
    <location>
        <begin position="114"/>
        <end position="283"/>
    </location>
</feature>
<dbReference type="Gene3D" id="1.10.150.130">
    <property type="match status" value="1"/>
</dbReference>
<evidence type="ECO:0000259" key="6">
    <source>
        <dbReference type="PROSITE" id="PS51900"/>
    </source>
</evidence>
<dbReference type="InterPro" id="IPR011010">
    <property type="entry name" value="DNA_brk_join_enz"/>
</dbReference>
<evidence type="ECO:0000313" key="8">
    <source>
        <dbReference type="Proteomes" id="UP001431131"/>
    </source>
</evidence>
<evidence type="ECO:0000313" key="7">
    <source>
        <dbReference type="EMBL" id="MCH1627216.1"/>
    </source>
</evidence>
<dbReference type="GO" id="GO:0003677">
    <property type="term" value="F:DNA binding"/>
    <property type="evidence" value="ECO:0007669"/>
    <property type="project" value="UniProtKB-UniRule"/>
</dbReference>
<sequence length="285" mass="33181">MELHIVYQFVNYLKDEAKSENTIKSYVAHVNEYFAWFKESYGTSCKKLFRENILDYKSYLLNVKKHKGKNLNGKTVNSKLSSLHSFNKFLVNEKVQEEDVISKSDFVKVQVDYANPCDITKKDVEHFRQTILEAGDKRLYALVTLLAYGGLRITEALNVRLSDYSFEGKELVVIGKGGKQRIVYLNSKIVNAIREYLKVRVHDSEYLFVSRESDKVDRSVINKHFKKYSNRITPHLLRHYYCTTALESGYSIHEVANQAGHRDLKTSLIYTNPSREEMKRKAELL</sequence>
<comment type="caution">
    <text evidence="7">The sequence shown here is derived from an EMBL/GenBank/DDBJ whole genome shotgun (WGS) entry which is preliminary data.</text>
</comment>
<keyword evidence="1" id="KW-0229">DNA integration</keyword>
<evidence type="ECO:0000259" key="5">
    <source>
        <dbReference type="PROSITE" id="PS51898"/>
    </source>
</evidence>
<dbReference type="GO" id="GO:0015074">
    <property type="term" value="P:DNA integration"/>
    <property type="evidence" value="ECO:0007669"/>
    <property type="project" value="UniProtKB-KW"/>
</dbReference>
<evidence type="ECO:0000256" key="3">
    <source>
        <dbReference type="ARBA" id="ARBA00023172"/>
    </source>
</evidence>
<dbReference type="InterPro" id="IPR002104">
    <property type="entry name" value="Integrase_catalytic"/>
</dbReference>
<proteinExistence type="predicted"/>
<dbReference type="EMBL" id="JAKTTI010000036">
    <property type="protein sequence ID" value="MCH1627216.1"/>
    <property type="molecule type" value="Genomic_DNA"/>
</dbReference>
<dbReference type="PANTHER" id="PTHR30349">
    <property type="entry name" value="PHAGE INTEGRASE-RELATED"/>
    <property type="match status" value="1"/>
</dbReference>
<dbReference type="Gene3D" id="1.10.443.10">
    <property type="entry name" value="Intergrase catalytic core"/>
    <property type="match status" value="1"/>
</dbReference>
<dbReference type="GO" id="GO:0006310">
    <property type="term" value="P:DNA recombination"/>
    <property type="evidence" value="ECO:0007669"/>
    <property type="project" value="UniProtKB-KW"/>
</dbReference>
<dbReference type="PROSITE" id="PS51898">
    <property type="entry name" value="TYR_RECOMBINASE"/>
    <property type="match status" value="1"/>
</dbReference>
<accession>A0AAW5EB07</accession>
<reference evidence="7" key="1">
    <citation type="submission" date="2022-02" db="EMBL/GenBank/DDBJ databases">
        <title>Fredinandcohnia quinoae sp. nov. isolated from Chenopodium quinoa seeds.</title>
        <authorList>
            <person name="Saati-Santamaria Z."/>
            <person name="Flores-Felix J.D."/>
            <person name="Igual J.M."/>
            <person name="Velazquez E."/>
            <person name="Garcia-Fraile P."/>
            <person name="Martinez-Molina E."/>
        </authorList>
    </citation>
    <scope>NUCLEOTIDE SEQUENCE</scope>
    <source>
        <strain evidence="7">SECRCQ15</strain>
    </source>
</reference>
<dbReference type="PROSITE" id="PS51900">
    <property type="entry name" value="CB"/>
    <property type="match status" value="1"/>
</dbReference>
<keyword evidence="8" id="KW-1185">Reference proteome</keyword>